<organism evidence="1 2">
    <name type="scientific">Azohydromonas lata</name>
    <dbReference type="NCBI Taxonomy" id="45677"/>
    <lineage>
        <taxon>Bacteria</taxon>
        <taxon>Pseudomonadati</taxon>
        <taxon>Pseudomonadota</taxon>
        <taxon>Betaproteobacteria</taxon>
        <taxon>Burkholderiales</taxon>
        <taxon>Sphaerotilaceae</taxon>
        <taxon>Azohydromonas</taxon>
    </lineage>
</organism>
<evidence type="ECO:0000313" key="1">
    <source>
        <dbReference type="EMBL" id="MDZ5456371.1"/>
    </source>
</evidence>
<evidence type="ECO:0000313" key="2">
    <source>
        <dbReference type="Proteomes" id="UP001293718"/>
    </source>
</evidence>
<dbReference type="RefSeq" id="WP_066330564.1">
    <property type="nucleotide sequence ID" value="NZ_JAXOJX010000008.1"/>
</dbReference>
<comment type="caution">
    <text evidence="1">The sequence shown here is derived from an EMBL/GenBank/DDBJ whole genome shotgun (WGS) entry which is preliminary data.</text>
</comment>
<keyword evidence="2" id="KW-1185">Reference proteome</keyword>
<sequence length="147" mass="16429">MEMIAAFVDDAAQALRVLQPLAGPNTHWLLVGCAPKLTHRVSKWVSHSNREQWRARWASQLFSELRPQLAGARVETLVARRPLAEVAQQLQLRHGRGLRLIDARRPRMGQPHEALPTGLVEAPPMQDRWTVPIAVTSGLTLVLTLSD</sequence>
<protein>
    <submittedName>
        <fullName evidence="1">Uncharacterized protein</fullName>
    </submittedName>
</protein>
<reference evidence="1 2" key="1">
    <citation type="submission" date="2023-11" db="EMBL/GenBank/DDBJ databases">
        <title>Draft genome of Azohydromonas lata strain H1 (DSM1123), a polyhydroxyalkanoate producer.</title>
        <authorList>
            <person name="Traversa D."/>
            <person name="D'Addabbo P."/>
            <person name="Pazzani C."/>
            <person name="Manzari C."/>
            <person name="Chiara M."/>
            <person name="Scrascia M."/>
        </authorList>
    </citation>
    <scope>NUCLEOTIDE SEQUENCE [LARGE SCALE GENOMIC DNA]</scope>
    <source>
        <strain evidence="1 2">H1</strain>
    </source>
</reference>
<dbReference type="Proteomes" id="UP001293718">
    <property type="component" value="Unassembled WGS sequence"/>
</dbReference>
<accession>A0ABU5IB84</accession>
<proteinExistence type="predicted"/>
<name>A0ABU5IB84_9BURK</name>
<dbReference type="EMBL" id="JAXOJX010000008">
    <property type="protein sequence ID" value="MDZ5456371.1"/>
    <property type="molecule type" value="Genomic_DNA"/>
</dbReference>
<gene>
    <name evidence="1" type="ORF">SM757_07270</name>
</gene>